<accession>A0A6L2JEQ0</accession>
<proteinExistence type="predicted"/>
<reference evidence="1" key="1">
    <citation type="journal article" date="2019" name="Sci. Rep.">
        <title>Draft genome of Tanacetum cinerariifolium, the natural source of mosquito coil.</title>
        <authorList>
            <person name="Yamashiro T."/>
            <person name="Shiraishi A."/>
            <person name="Satake H."/>
            <person name="Nakayama K."/>
        </authorList>
    </citation>
    <scope>NUCLEOTIDE SEQUENCE</scope>
</reference>
<evidence type="ECO:0000313" key="1">
    <source>
        <dbReference type="EMBL" id="GEU34385.1"/>
    </source>
</evidence>
<evidence type="ECO:0008006" key="2">
    <source>
        <dbReference type="Google" id="ProtNLM"/>
    </source>
</evidence>
<sequence length="175" mass="20319">MFLPYGISDHSPAILILPQAMKKKNKSFRLANYVTDKEEFKKLVKGKWHVDIPDHAMSSLRAEGIEVLKEYTKATINEEKLLRQKAGFLGINPIVTSLNEEDSCLFEKKVFDKEVILMITKDTDDEIKKPLYDIDNNKAPRPNKFTSKFYKKAWNIIKDDLCATIKEFFMTEKLL</sequence>
<organism evidence="1">
    <name type="scientific">Tanacetum cinerariifolium</name>
    <name type="common">Dalmatian daisy</name>
    <name type="synonym">Chrysanthemum cinerariifolium</name>
    <dbReference type="NCBI Taxonomy" id="118510"/>
    <lineage>
        <taxon>Eukaryota</taxon>
        <taxon>Viridiplantae</taxon>
        <taxon>Streptophyta</taxon>
        <taxon>Embryophyta</taxon>
        <taxon>Tracheophyta</taxon>
        <taxon>Spermatophyta</taxon>
        <taxon>Magnoliopsida</taxon>
        <taxon>eudicotyledons</taxon>
        <taxon>Gunneridae</taxon>
        <taxon>Pentapetalae</taxon>
        <taxon>asterids</taxon>
        <taxon>campanulids</taxon>
        <taxon>Asterales</taxon>
        <taxon>Asteraceae</taxon>
        <taxon>Asteroideae</taxon>
        <taxon>Anthemideae</taxon>
        <taxon>Anthemidinae</taxon>
        <taxon>Tanacetum</taxon>
    </lineage>
</organism>
<protein>
    <recommendedName>
        <fullName evidence="2">RNA-directed DNA polymerase, eukaryota, reverse transcriptase zinc-binding domain protein</fullName>
    </recommendedName>
</protein>
<gene>
    <name evidence="1" type="ORF">Tci_006363</name>
</gene>
<name>A0A6L2JEQ0_TANCI</name>
<dbReference type="AlphaFoldDB" id="A0A6L2JEQ0"/>
<dbReference type="EMBL" id="BKCJ010000570">
    <property type="protein sequence ID" value="GEU34385.1"/>
    <property type="molecule type" value="Genomic_DNA"/>
</dbReference>
<comment type="caution">
    <text evidence="1">The sequence shown here is derived from an EMBL/GenBank/DDBJ whole genome shotgun (WGS) entry which is preliminary data.</text>
</comment>